<feature type="transmembrane region" description="Helical" evidence="1">
    <location>
        <begin position="391"/>
        <end position="410"/>
    </location>
</feature>
<comment type="caution">
    <text evidence="2">The sequence shown here is derived from an EMBL/GenBank/DDBJ whole genome shotgun (WGS) entry which is preliminary data.</text>
</comment>
<organism evidence="2 3">
    <name type="scientific">Actinoplanes octamycinicus</name>
    <dbReference type="NCBI Taxonomy" id="135948"/>
    <lineage>
        <taxon>Bacteria</taxon>
        <taxon>Bacillati</taxon>
        <taxon>Actinomycetota</taxon>
        <taxon>Actinomycetes</taxon>
        <taxon>Micromonosporales</taxon>
        <taxon>Micromonosporaceae</taxon>
        <taxon>Actinoplanes</taxon>
    </lineage>
</organism>
<keyword evidence="3" id="KW-1185">Reference proteome</keyword>
<feature type="transmembrane region" description="Helical" evidence="1">
    <location>
        <begin position="86"/>
        <end position="106"/>
    </location>
</feature>
<feature type="transmembrane region" description="Helical" evidence="1">
    <location>
        <begin position="204"/>
        <end position="221"/>
    </location>
</feature>
<feature type="transmembrane region" description="Helical" evidence="1">
    <location>
        <begin position="320"/>
        <end position="340"/>
    </location>
</feature>
<dbReference type="EMBL" id="JACHNB010000001">
    <property type="protein sequence ID" value="MBB4740691.1"/>
    <property type="molecule type" value="Genomic_DNA"/>
</dbReference>
<dbReference type="AlphaFoldDB" id="A0A7W7GYL5"/>
<feature type="transmembrane region" description="Helical" evidence="1">
    <location>
        <begin position="288"/>
        <end position="308"/>
    </location>
</feature>
<reference evidence="2 3" key="1">
    <citation type="submission" date="2020-08" db="EMBL/GenBank/DDBJ databases">
        <title>Sequencing the genomes of 1000 actinobacteria strains.</title>
        <authorList>
            <person name="Klenk H.-P."/>
        </authorList>
    </citation>
    <scope>NUCLEOTIDE SEQUENCE [LARGE SCALE GENOMIC DNA]</scope>
    <source>
        <strain evidence="2 3">DSM 45809</strain>
    </source>
</reference>
<keyword evidence="1" id="KW-1133">Transmembrane helix</keyword>
<keyword evidence="1" id="KW-0472">Membrane</keyword>
<evidence type="ECO:0000313" key="3">
    <source>
        <dbReference type="Proteomes" id="UP000546162"/>
    </source>
</evidence>
<name>A0A7W7GYL5_9ACTN</name>
<feature type="transmembrane region" description="Helical" evidence="1">
    <location>
        <begin position="53"/>
        <end position="74"/>
    </location>
</feature>
<feature type="transmembrane region" description="Helical" evidence="1">
    <location>
        <begin position="450"/>
        <end position="468"/>
    </location>
</feature>
<feature type="transmembrane region" description="Helical" evidence="1">
    <location>
        <begin position="12"/>
        <end position="33"/>
    </location>
</feature>
<feature type="transmembrane region" description="Helical" evidence="1">
    <location>
        <begin position="422"/>
        <end position="444"/>
    </location>
</feature>
<protein>
    <submittedName>
        <fullName evidence="2">Uncharacterized protein</fullName>
    </submittedName>
</protein>
<feature type="transmembrane region" description="Helical" evidence="1">
    <location>
        <begin position="361"/>
        <end position="379"/>
    </location>
</feature>
<evidence type="ECO:0000256" key="1">
    <source>
        <dbReference type="SAM" id="Phobius"/>
    </source>
</evidence>
<feature type="transmembrane region" description="Helical" evidence="1">
    <location>
        <begin position="257"/>
        <end position="276"/>
    </location>
</feature>
<feature type="transmembrane region" description="Helical" evidence="1">
    <location>
        <begin position="155"/>
        <end position="173"/>
    </location>
</feature>
<evidence type="ECO:0000313" key="2">
    <source>
        <dbReference type="EMBL" id="MBB4740691.1"/>
    </source>
</evidence>
<proteinExistence type="predicted"/>
<feature type="transmembrane region" description="Helical" evidence="1">
    <location>
        <begin position="112"/>
        <end position="134"/>
    </location>
</feature>
<sequence length="494" mass="52332">MNPTTRTAATRAVVTLVLANLALSLLFAVLTLAGHDAVLAYQRQHHPDADPDALARTLWSRPVTVFLVALLYLRIVRQLRAGTAKALRRVRIVAVLGLGGLGWLLVSAEYPAWLRVVEAVQVLLLAALAVTTNLRTVRSAFDAPAPADPRPRNRRGAWTLVLLAPVVAELSLGLLPLRLAWAFLFFVPLYGAGALLIREVVRRFGGGLPSLLLLGVTYGLVEEGLVLQGLTSPHLYDAAGWAPRLFGLNTAYAELNLVYHPVFSVTIPIIVVELLFAGHGERPYLRRGGLITTGAVAVLGALLLRVSIPPSEDPGYILPPVAAALIVTVALLVTAAAFAVRGKHLPPAAPPRALPSPELTGLAAGAAALGFLALIFPFAGADQPFFTHGAWSLLPMAAAALLAAATTVTLRRWSAHPSWTRLHLLAAAIGATVGHTIFGTIANADSWPDRLFLITLAVLMVLSGRRLARRLRADGLHLEPGDARPGVITAPVAG</sequence>
<dbReference type="RefSeq" id="WP_185041258.1">
    <property type="nucleotide sequence ID" value="NZ_BAABFG010000005.1"/>
</dbReference>
<gene>
    <name evidence="2" type="ORF">BJY16_004150</name>
</gene>
<dbReference type="Proteomes" id="UP000546162">
    <property type="component" value="Unassembled WGS sequence"/>
</dbReference>
<keyword evidence="1" id="KW-0812">Transmembrane</keyword>
<accession>A0A7W7GYL5</accession>
<feature type="transmembrane region" description="Helical" evidence="1">
    <location>
        <begin position="179"/>
        <end position="197"/>
    </location>
</feature>